<name>S8AZF2_PENO1</name>
<organism evidence="1 2">
    <name type="scientific">Penicillium oxalicum (strain 114-2 / CGMCC 5302)</name>
    <name type="common">Penicillium decumbens</name>
    <dbReference type="NCBI Taxonomy" id="933388"/>
    <lineage>
        <taxon>Eukaryota</taxon>
        <taxon>Fungi</taxon>
        <taxon>Dikarya</taxon>
        <taxon>Ascomycota</taxon>
        <taxon>Pezizomycotina</taxon>
        <taxon>Eurotiomycetes</taxon>
        <taxon>Eurotiomycetidae</taxon>
        <taxon>Eurotiales</taxon>
        <taxon>Aspergillaceae</taxon>
        <taxon>Penicillium</taxon>
    </lineage>
</organism>
<accession>S8AZF2</accession>
<protein>
    <submittedName>
        <fullName evidence="1">Uncharacterized protein</fullName>
    </submittedName>
</protein>
<reference evidence="1 2" key="1">
    <citation type="journal article" date="2013" name="PLoS ONE">
        <title>Genomic and secretomic analyses reveal unique features of the lignocellulolytic enzyme system of Penicillium decumbens.</title>
        <authorList>
            <person name="Liu G."/>
            <person name="Zhang L."/>
            <person name="Wei X."/>
            <person name="Zou G."/>
            <person name="Qin Y."/>
            <person name="Ma L."/>
            <person name="Li J."/>
            <person name="Zheng H."/>
            <person name="Wang S."/>
            <person name="Wang C."/>
            <person name="Xun L."/>
            <person name="Zhao G.-P."/>
            <person name="Zhou Z."/>
            <person name="Qu Y."/>
        </authorList>
    </citation>
    <scope>NUCLEOTIDE SEQUENCE [LARGE SCALE GENOMIC DNA]</scope>
    <source>
        <strain evidence="2">114-2 / CGMCC 5302</strain>
    </source>
</reference>
<sequence length="16" mass="1995">MHHLQMYVICIPRLQL</sequence>
<dbReference type="EMBL" id="KB644410">
    <property type="protein sequence ID" value="EPS27367.1"/>
    <property type="molecule type" value="Genomic_DNA"/>
</dbReference>
<evidence type="ECO:0000313" key="2">
    <source>
        <dbReference type="Proteomes" id="UP000019376"/>
    </source>
</evidence>
<proteinExistence type="predicted"/>
<evidence type="ECO:0000313" key="1">
    <source>
        <dbReference type="EMBL" id="EPS27367.1"/>
    </source>
</evidence>
<gene>
    <name evidence="1" type="ORF">PDE_02310</name>
</gene>
<dbReference type="HOGENOM" id="CLU_3433181_0_0_1"/>
<dbReference type="Proteomes" id="UP000019376">
    <property type="component" value="Unassembled WGS sequence"/>
</dbReference>
<dbReference type="AlphaFoldDB" id="S8AZF2"/>
<keyword evidence="2" id="KW-1185">Reference proteome</keyword>